<dbReference type="PANTHER" id="PTHR43376:SF1">
    <property type="entry name" value="OLIGOPEPTIDE TRANSPORT SYSTEM PERMEASE PROTEIN"/>
    <property type="match status" value="1"/>
</dbReference>
<evidence type="ECO:0000256" key="3">
    <source>
        <dbReference type="ARBA" id="ARBA00022989"/>
    </source>
</evidence>
<evidence type="ECO:0000256" key="4">
    <source>
        <dbReference type="ARBA" id="ARBA00023136"/>
    </source>
</evidence>
<comment type="caution">
    <text evidence="7">The sequence shown here is derived from an EMBL/GenBank/DDBJ whole genome shotgun (WGS) entry which is preliminary data.</text>
</comment>
<dbReference type="PROSITE" id="PS50928">
    <property type="entry name" value="ABC_TM1"/>
    <property type="match status" value="1"/>
</dbReference>
<evidence type="ECO:0000256" key="2">
    <source>
        <dbReference type="ARBA" id="ARBA00022692"/>
    </source>
</evidence>
<gene>
    <name evidence="7" type="ORF">C7B43_07745</name>
</gene>
<dbReference type="AlphaFoldDB" id="A0A2T2X5A4"/>
<dbReference type="GO" id="GO:0005886">
    <property type="term" value="C:plasma membrane"/>
    <property type="evidence" value="ECO:0007669"/>
    <property type="project" value="UniProtKB-SubCell"/>
</dbReference>
<sequence>MQFVRQRLAFLLLSLWAAATINFVLPRLMPGNPAILMIGRFKGQLSARALKALELQFGVTHKPLWDQYLIYLNNLIHGRLGLSLTYYPVPVSRIIAESLPWTLGLVGVATLISVAVGLILGIYTAWHRGGNWDAILPTMATFTAALPYFWLGLLMLFLLGYLWHWFPLAHAYSTSLTPSFSWSFIRNMLYHALLPAMTIVISSMGGWLLGMRNNMIQTLGEDYVLFGRARGLSQRRLMIHYAARNAILPSMTGFAMAIGFVVGGALLTEVVFSYPGVGYQLLAAVQNEDYPLMQGLFLIIAFSVLITNFLVEILYARLDPRTRGGVHK</sequence>
<keyword evidence="5" id="KW-0813">Transport</keyword>
<organism evidence="7 8">
    <name type="scientific">Sulfobacillus benefaciens</name>
    <dbReference type="NCBI Taxonomy" id="453960"/>
    <lineage>
        <taxon>Bacteria</taxon>
        <taxon>Bacillati</taxon>
        <taxon>Bacillota</taxon>
        <taxon>Clostridia</taxon>
        <taxon>Eubacteriales</taxon>
        <taxon>Clostridiales Family XVII. Incertae Sedis</taxon>
        <taxon>Sulfobacillus</taxon>
    </lineage>
</organism>
<dbReference type="EMBL" id="PXYT01000014">
    <property type="protein sequence ID" value="PSR29674.1"/>
    <property type="molecule type" value="Genomic_DNA"/>
</dbReference>
<dbReference type="InterPro" id="IPR035906">
    <property type="entry name" value="MetI-like_sf"/>
</dbReference>
<name>A0A2T2X5A4_9FIRM</name>
<feature type="transmembrane region" description="Helical" evidence="5">
    <location>
        <begin position="147"/>
        <end position="168"/>
    </location>
</feature>
<dbReference type="PANTHER" id="PTHR43376">
    <property type="entry name" value="OLIGOPEPTIDE TRANSPORT SYSTEM PERMEASE PROTEIN"/>
    <property type="match status" value="1"/>
</dbReference>
<evidence type="ECO:0000313" key="7">
    <source>
        <dbReference type="EMBL" id="PSR29674.1"/>
    </source>
</evidence>
<evidence type="ECO:0000259" key="6">
    <source>
        <dbReference type="PROSITE" id="PS50928"/>
    </source>
</evidence>
<feature type="transmembrane region" description="Helical" evidence="5">
    <location>
        <begin position="101"/>
        <end position="126"/>
    </location>
</feature>
<reference evidence="7 8" key="1">
    <citation type="journal article" date="2014" name="BMC Genomics">
        <title>Comparison of environmental and isolate Sulfobacillus genomes reveals diverse carbon, sulfur, nitrogen, and hydrogen metabolisms.</title>
        <authorList>
            <person name="Justice N.B."/>
            <person name="Norman A."/>
            <person name="Brown C.T."/>
            <person name="Singh A."/>
            <person name="Thomas B.C."/>
            <person name="Banfield J.F."/>
        </authorList>
    </citation>
    <scope>NUCLEOTIDE SEQUENCE [LARGE SCALE GENOMIC DNA]</scope>
    <source>
        <strain evidence="7">AMDSBA1</strain>
    </source>
</reference>
<dbReference type="SUPFAM" id="SSF161098">
    <property type="entry name" value="MetI-like"/>
    <property type="match status" value="1"/>
</dbReference>
<evidence type="ECO:0000256" key="1">
    <source>
        <dbReference type="ARBA" id="ARBA00004141"/>
    </source>
</evidence>
<comment type="subcellular location">
    <subcellularLocation>
        <location evidence="5">Cell membrane</location>
        <topology evidence="5">Multi-pass membrane protein</topology>
    </subcellularLocation>
    <subcellularLocation>
        <location evidence="1">Membrane</location>
        <topology evidence="1">Multi-pass membrane protein</topology>
    </subcellularLocation>
</comment>
<feature type="transmembrane region" description="Helical" evidence="5">
    <location>
        <begin position="188"/>
        <end position="209"/>
    </location>
</feature>
<dbReference type="InterPro" id="IPR000515">
    <property type="entry name" value="MetI-like"/>
</dbReference>
<feature type="domain" description="ABC transmembrane type-1" evidence="6">
    <location>
        <begin position="99"/>
        <end position="311"/>
    </location>
</feature>
<evidence type="ECO:0000313" key="8">
    <source>
        <dbReference type="Proteomes" id="UP000242699"/>
    </source>
</evidence>
<proteinExistence type="inferred from homology"/>
<feature type="transmembrane region" description="Helical" evidence="5">
    <location>
        <begin position="292"/>
        <end position="315"/>
    </location>
</feature>
<dbReference type="GO" id="GO:0055085">
    <property type="term" value="P:transmembrane transport"/>
    <property type="evidence" value="ECO:0007669"/>
    <property type="project" value="InterPro"/>
</dbReference>
<keyword evidence="4 5" id="KW-0472">Membrane</keyword>
<comment type="similarity">
    <text evidence="5">Belongs to the binding-protein-dependent transport system permease family.</text>
</comment>
<dbReference type="Pfam" id="PF00528">
    <property type="entry name" value="BPD_transp_1"/>
    <property type="match status" value="1"/>
</dbReference>
<accession>A0A2T2X5A4</accession>
<feature type="transmembrane region" description="Helical" evidence="5">
    <location>
        <begin position="246"/>
        <end position="272"/>
    </location>
</feature>
<keyword evidence="2 5" id="KW-0812">Transmembrane</keyword>
<keyword evidence="3 5" id="KW-1133">Transmembrane helix</keyword>
<dbReference type="CDD" id="cd06261">
    <property type="entry name" value="TM_PBP2"/>
    <property type="match status" value="1"/>
</dbReference>
<dbReference type="Gene3D" id="1.10.3720.10">
    <property type="entry name" value="MetI-like"/>
    <property type="match status" value="1"/>
</dbReference>
<evidence type="ECO:0000256" key="5">
    <source>
        <dbReference type="RuleBase" id="RU363032"/>
    </source>
</evidence>
<dbReference type="Proteomes" id="UP000242699">
    <property type="component" value="Unassembled WGS sequence"/>
</dbReference>
<protein>
    <submittedName>
        <fullName evidence="7">Peptide ABC transporter permease</fullName>
    </submittedName>
</protein>